<feature type="chain" id="PRO_5045572739" description="Cellulase Ig-like domain-containing protein" evidence="1">
    <location>
        <begin position="22"/>
        <end position="702"/>
    </location>
</feature>
<keyword evidence="1" id="KW-0732">Signal</keyword>
<protein>
    <recommendedName>
        <fullName evidence="4">Cellulase Ig-like domain-containing protein</fullName>
    </recommendedName>
</protein>
<gene>
    <name evidence="2" type="ORF">ACFFGY_00645</name>
</gene>
<reference evidence="2 3" key="1">
    <citation type="submission" date="2024-09" db="EMBL/GenBank/DDBJ databases">
        <authorList>
            <person name="Sun Q."/>
            <person name="Mori K."/>
        </authorList>
    </citation>
    <scope>NUCLEOTIDE SEQUENCE [LARGE SCALE GENOMIC DNA]</scope>
    <source>
        <strain evidence="2 3">TBRC 5777</strain>
    </source>
</reference>
<sequence length="702" mass="72401">MRRRDLLAAAAACAVPGGAVAQVRAPAPACASQPGDVVGLVLEGTGGPAGSVAVFGQAFRPGDVPNRGAGLRARLADGRPLPVQLDVKTRHPDGSARWAVVALACPALSRGSRQGVVLSAAVEAAGPPLDLTAALAGRQAIVTVRPAGGAAGGAEWRMDLLPAFRAALAEAPWQSGPLAVAARVSAAVPASATGGVASLRLVADVALRADGSLWVEAWFRNDVAMRPNGGEAAYAAQLVMDGRVALEARIPRQFQYTGWGRLIGTVREGAAPAPPWVRHDAAYLADAAAVARYDLATGVDEGVLARMGQAVTSPGWAAALTGRGITQDMAQTGGRADIGPATMPQAAWLITGDPRAAAYALGQAEAAGSIPWHYWDPSGGSGAGGWIDTRRWPRLWSDGRGGPAPGGLMQPIAGDTGWRADCAHQPDLNFVPFLLTGRRALLDNLQAQASWCVVSQWPSPMARGTSGAAGPGEGVNVVRGNQVRGAAWSLRQLENAAWASPDNDPDRPWLRAAAAGNWAWIRAQIPGWTAAQGEAHGWIPGEYGTPGVLPPWQQDYFASTAAIAARRGDEAARAVLAWMANFLVGRFGAANRGFARNDGAAYLIANLSSAGQSLGSWAAIGDATRARALSNGGGWSKSEGDYAQLALASLAALSDALGSEEAEQAYAWLAGAGAPFTRPQDFARDPTFHIVPRGRGGSRCAS</sequence>
<proteinExistence type="predicted"/>
<name>A0ABV6JLY9_9PROT</name>
<dbReference type="Proteomes" id="UP001589865">
    <property type="component" value="Unassembled WGS sequence"/>
</dbReference>
<feature type="signal peptide" evidence="1">
    <location>
        <begin position="1"/>
        <end position="21"/>
    </location>
</feature>
<accession>A0ABV6JLY9</accession>
<evidence type="ECO:0000313" key="3">
    <source>
        <dbReference type="Proteomes" id="UP001589865"/>
    </source>
</evidence>
<comment type="caution">
    <text evidence="2">The sequence shown here is derived from an EMBL/GenBank/DDBJ whole genome shotgun (WGS) entry which is preliminary data.</text>
</comment>
<evidence type="ECO:0008006" key="4">
    <source>
        <dbReference type="Google" id="ProtNLM"/>
    </source>
</evidence>
<keyword evidence="3" id="KW-1185">Reference proteome</keyword>
<evidence type="ECO:0000256" key="1">
    <source>
        <dbReference type="SAM" id="SignalP"/>
    </source>
</evidence>
<dbReference type="EMBL" id="JBHLUN010000001">
    <property type="protein sequence ID" value="MFC0406734.1"/>
    <property type="molecule type" value="Genomic_DNA"/>
</dbReference>
<dbReference type="RefSeq" id="WP_377042412.1">
    <property type="nucleotide sequence ID" value="NZ_JBHLUN010000001.1"/>
</dbReference>
<evidence type="ECO:0000313" key="2">
    <source>
        <dbReference type="EMBL" id="MFC0406734.1"/>
    </source>
</evidence>
<organism evidence="2 3">
    <name type="scientific">Roseomonas elaeocarpi</name>
    <dbReference type="NCBI Taxonomy" id="907779"/>
    <lineage>
        <taxon>Bacteria</taxon>
        <taxon>Pseudomonadati</taxon>
        <taxon>Pseudomonadota</taxon>
        <taxon>Alphaproteobacteria</taxon>
        <taxon>Acetobacterales</taxon>
        <taxon>Roseomonadaceae</taxon>
        <taxon>Roseomonas</taxon>
    </lineage>
</organism>